<dbReference type="EMBL" id="AENP01000020">
    <property type="protein sequence ID" value="EFR32837.1"/>
    <property type="molecule type" value="Genomic_DNA"/>
</dbReference>
<gene>
    <name evidence="1" type="ORF">HMPREF9286_1298</name>
</gene>
<proteinExistence type="predicted"/>
<comment type="caution">
    <text evidence="1">The sequence shown here is derived from an EMBL/GenBank/DDBJ whole genome shotgun (WGS) entry which is preliminary data.</text>
</comment>
<name>E4KZ91_9FIRM</name>
<evidence type="ECO:0000313" key="1">
    <source>
        <dbReference type="EMBL" id="EFR32837.1"/>
    </source>
</evidence>
<sequence>MTNISTQYPAYPISNTFGLRMIFTDIFAPDQVRDEIKKE</sequence>
<organism evidence="1 2">
    <name type="scientific">Peptoniphilus harei ACS-146-V-Sch2b</name>
    <dbReference type="NCBI Taxonomy" id="908338"/>
    <lineage>
        <taxon>Bacteria</taxon>
        <taxon>Bacillati</taxon>
        <taxon>Bacillota</taxon>
        <taxon>Tissierellia</taxon>
        <taxon>Tissierellales</taxon>
        <taxon>Peptoniphilaceae</taxon>
        <taxon>Peptoniphilus</taxon>
    </lineage>
</organism>
<dbReference type="AlphaFoldDB" id="E4KZ91"/>
<keyword evidence="2" id="KW-1185">Reference proteome</keyword>
<protein>
    <submittedName>
        <fullName evidence="1">Uncharacterized protein</fullName>
    </submittedName>
</protein>
<dbReference type="Proteomes" id="UP000003705">
    <property type="component" value="Unassembled WGS sequence"/>
</dbReference>
<reference evidence="1 2" key="1">
    <citation type="submission" date="2010-10" db="EMBL/GenBank/DDBJ databases">
        <authorList>
            <person name="Durkin A.S."/>
            <person name="Madupu R."/>
            <person name="Torralba M."/>
            <person name="Gillis M."/>
            <person name="Methe B."/>
            <person name="Sutton G."/>
            <person name="Nelson K.E."/>
        </authorList>
    </citation>
    <scope>NUCLEOTIDE SEQUENCE [LARGE SCALE GENOMIC DNA]</scope>
    <source>
        <strain evidence="1 2">ACS-146-V-Sch2b</strain>
    </source>
</reference>
<evidence type="ECO:0000313" key="2">
    <source>
        <dbReference type="Proteomes" id="UP000003705"/>
    </source>
</evidence>
<accession>E4KZ91</accession>